<name>D5QD35_NOVHA</name>
<dbReference type="HOGENOM" id="CLU_3062562_0_0_5"/>
<evidence type="ECO:0000313" key="1">
    <source>
        <dbReference type="EMBL" id="EFG84990.1"/>
    </source>
</evidence>
<accession>D5QD35</accession>
<protein>
    <submittedName>
        <fullName evidence="1">Uncharacterized protein</fullName>
    </submittedName>
</protein>
<dbReference type="PROSITE" id="PS51257">
    <property type="entry name" value="PROKAR_LIPOPROTEIN"/>
    <property type="match status" value="1"/>
</dbReference>
<organism evidence="1 2">
    <name type="scientific">Novacetimonas hansenii ATCC 23769</name>
    <dbReference type="NCBI Taxonomy" id="714995"/>
    <lineage>
        <taxon>Bacteria</taxon>
        <taxon>Pseudomonadati</taxon>
        <taxon>Pseudomonadota</taxon>
        <taxon>Alphaproteobacteria</taxon>
        <taxon>Acetobacterales</taxon>
        <taxon>Acetobacteraceae</taxon>
        <taxon>Novacetimonas</taxon>
    </lineage>
</organism>
<proteinExistence type="predicted"/>
<evidence type="ECO:0000313" key="2">
    <source>
        <dbReference type="Proteomes" id="UP000006468"/>
    </source>
</evidence>
<dbReference type="AlphaFoldDB" id="D5QD35"/>
<dbReference type="EMBL" id="ADTV01000016">
    <property type="protein sequence ID" value="EFG84990.1"/>
    <property type="molecule type" value="Genomic_DNA"/>
</dbReference>
<reference evidence="1 2" key="1">
    <citation type="journal article" date="2010" name="J. Bacteriol.">
        <title>Genome sequence of a cellulose-producing bacterium, Gluconacetobacter hansenii ATCC 23769.</title>
        <authorList>
            <person name="Iyer P.R."/>
            <person name="Geib S.M."/>
            <person name="Catchmark J."/>
            <person name="Kao T.H."/>
            <person name="Tien M."/>
        </authorList>
    </citation>
    <scope>NUCLEOTIDE SEQUENCE [LARGE SCALE GENOMIC DNA]</scope>
    <source>
        <strain evidence="1 2">ATCC 23769</strain>
    </source>
</reference>
<gene>
    <name evidence="1" type="ORF">GXY_05206</name>
</gene>
<dbReference type="Proteomes" id="UP000006468">
    <property type="component" value="Chromosome"/>
</dbReference>
<comment type="caution">
    <text evidence="1">The sequence shown here is derived from an EMBL/GenBank/DDBJ whole genome shotgun (WGS) entry which is preliminary data.</text>
</comment>
<sequence length="53" mass="5978">MRAFPAVSYTLPSFQGCMCVPTTYARHALFVILNTMQKKSWLLTASGRLVRLT</sequence>